<proteinExistence type="predicted"/>
<gene>
    <name evidence="2" type="ORF">GCM10010178_19260</name>
</gene>
<dbReference type="EMBL" id="BMRE01000004">
    <property type="protein sequence ID" value="GGU26945.1"/>
    <property type="molecule type" value="Genomic_DNA"/>
</dbReference>
<evidence type="ECO:0000313" key="2">
    <source>
        <dbReference type="EMBL" id="GGU26945.1"/>
    </source>
</evidence>
<accession>A0ABQ2UG83</accession>
<protein>
    <recommendedName>
        <fullName evidence="4">DUF4395 domain-containing protein</fullName>
    </recommendedName>
</protein>
<reference evidence="3" key="1">
    <citation type="journal article" date="2019" name="Int. J. Syst. Evol. Microbiol.">
        <title>The Global Catalogue of Microorganisms (GCM) 10K type strain sequencing project: providing services to taxonomists for standard genome sequencing and annotation.</title>
        <authorList>
            <consortium name="The Broad Institute Genomics Platform"/>
            <consortium name="The Broad Institute Genome Sequencing Center for Infectious Disease"/>
            <person name="Wu L."/>
            <person name="Ma J."/>
        </authorList>
    </citation>
    <scope>NUCLEOTIDE SEQUENCE [LARGE SCALE GENOMIC DNA]</scope>
    <source>
        <strain evidence="3">JCM 3296</strain>
    </source>
</reference>
<dbReference type="RefSeq" id="WP_189253221.1">
    <property type="nucleotide sequence ID" value="NZ_BMRE01000004.1"/>
</dbReference>
<keyword evidence="1" id="KW-1133">Transmembrane helix</keyword>
<keyword evidence="1" id="KW-0812">Transmembrane</keyword>
<comment type="caution">
    <text evidence="2">The sequence shown here is derived from an EMBL/GenBank/DDBJ whole genome shotgun (WGS) entry which is preliminary data.</text>
</comment>
<dbReference type="Proteomes" id="UP000649573">
    <property type="component" value="Unassembled WGS sequence"/>
</dbReference>
<name>A0ABQ2UG83_9PSEU</name>
<keyword evidence="3" id="KW-1185">Reference proteome</keyword>
<keyword evidence="1" id="KW-0472">Membrane</keyword>
<feature type="transmembrane region" description="Helical" evidence="1">
    <location>
        <begin position="20"/>
        <end position="53"/>
    </location>
</feature>
<organism evidence="2 3">
    <name type="scientific">Lentzea flava</name>
    <dbReference type="NCBI Taxonomy" id="103732"/>
    <lineage>
        <taxon>Bacteria</taxon>
        <taxon>Bacillati</taxon>
        <taxon>Actinomycetota</taxon>
        <taxon>Actinomycetes</taxon>
        <taxon>Pseudonocardiales</taxon>
        <taxon>Pseudonocardiaceae</taxon>
        <taxon>Lentzea</taxon>
    </lineage>
</organism>
<evidence type="ECO:0000313" key="3">
    <source>
        <dbReference type="Proteomes" id="UP000649573"/>
    </source>
</evidence>
<evidence type="ECO:0008006" key="4">
    <source>
        <dbReference type="Google" id="ProtNLM"/>
    </source>
</evidence>
<evidence type="ECO:0000256" key="1">
    <source>
        <dbReference type="SAM" id="Phobius"/>
    </source>
</evidence>
<sequence>MLEATEDEEGAVKRRNPGPYAIALAILVVGFAFAGVPFQTMLFGLLVLACPLFRKATA</sequence>